<dbReference type="InterPro" id="IPR011990">
    <property type="entry name" value="TPR-like_helical_dom_sf"/>
</dbReference>
<feature type="domain" description="SET" evidence="2">
    <location>
        <begin position="372"/>
        <end position="551"/>
    </location>
</feature>
<evidence type="ECO:0000313" key="4">
    <source>
        <dbReference type="Proteomes" id="UP000054481"/>
    </source>
</evidence>
<dbReference type="InterPro" id="IPR001214">
    <property type="entry name" value="SET_dom"/>
</dbReference>
<dbReference type="AlphaFoldDB" id="A0A0F8A4Y2"/>
<sequence>MGGETLFMTPEESARVQKTVQTLKQKCREQQGDPRIPNDAKSLIQQATGSSLMEDMASSVFGMAAQKSSPDTMPAYAVGCPYLPCTLNVSDLKPMHLSELCMETHHRGRRLTLSRVSPVVSLKASSWAAVQGETAEDVERLEVFLHKSRHGCEVLEMGSVFIIKEPYYTLNSQGEPVIRVDHPSDLIISAYSVGPESWRDANSASAPVTTNPAVCKEQGNAALGKKDYARAHACYSEGLRLVSENQAAEGTLLKDLHRNRSHVNLLLQRFDEAKADGLASLTKGNSENEQMLNAKAYYRAGTAAYNLGQFEDAKDLFQKQLDLEPDNRLGRANLKRLQTRLNEKSHGSYDLNKVVSSLNKTQGRADVASYNGDTEVKKSPGAGRGLFATRAFKAGEIVMCEKAFCVVWGHETEAFSALTCDLRNDALIRVFPAGLHRAVVQKLLNNPSHVEKVLDLYSDHEGLGDKLLQQDGGPVIDTFQVHDIVQRNAFGPGKQTEDEDVTNASTGLWVRAAYINHSCAPNTKKDYVGDLMLLRATRKIAKGDEITHSYDETSDLEARAAALEKTWGFKCKCALCAAEEADGPDLRKKRLALENEASSLIQKESPSQTKKLTISKARRLQQALKDTYNDKRYKDLPRHALVGLEHWLQAASSR</sequence>
<dbReference type="SUPFAM" id="SSF82199">
    <property type="entry name" value="SET domain"/>
    <property type="match status" value="1"/>
</dbReference>
<dbReference type="PANTHER" id="PTHR47643">
    <property type="entry name" value="TPR DOMAIN PROTEIN (AFU_ORTHOLOGUE AFUA_5G12710)"/>
    <property type="match status" value="1"/>
</dbReference>
<dbReference type="OrthoDB" id="438641at2759"/>
<dbReference type="PROSITE" id="PS50280">
    <property type="entry name" value="SET"/>
    <property type="match status" value="1"/>
</dbReference>
<dbReference type="InterPro" id="IPR046341">
    <property type="entry name" value="SET_dom_sf"/>
</dbReference>
<dbReference type="SMART" id="SM00028">
    <property type="entry name" value="TPR"/>
    <property type="match status" value="2"/>
</dbReference>
<dbReference type="PROSITE" id="PS50293">
    <property type="entry name" value="TPR_REGION"/>
    <property type="match status" value="1"/>
</dbReference>
<dbReference type="EMBL" id="KQ030526">
    <property type="protein sequence ID" value="KJZ74374.1"/>
    <property type="molecule type" value="Genomic_DNA"/>
</dbReference>
<organism evidence="3 4">
    <name type="scientific">Hirsutella minnesotensis 3608</name>
    <dbReference type="NCBI Taxonomy" id="1043627"/>
    <lineage>
        <taxon>Eukaryota</taxon>
        <taxon>Fungi</taxon>
        <taxon>Dikarya</taxon>
        <taxon>Ascomycota</taxon>
        <taxon>Pezizomycotina</taxon>
        <taxon>Sordariomycetes</taxon>
        <taxon>Hypocreomycetidae</taxon>
        <taxon>Hypocreales</taxon>
        <taxon>Ophiocordycipitaceae</taxon>
        <taxon>Hirsutella</taxon>
    </lineage>
</organism>
<feature type="repeat" description="TPR" evidence="1">
    <location>
        <begin position="294"/>
        <end position="327"/>
    </location>
</feature>
<proteinExistence type="predicted"/>
<evidence type="ECO:0000256" key="1">
    <source>
        <dbReference type="PROSITE-ProRule" id="PRU00339"/>
    </source>
</evidence>
<dbReference type="PANTHER" id="PTHR47643:SF2">
    <property type="entry name" value="TPR DOMAIN PROTEIN (AFU_ORTHOLOGUE AFUA_5G12710)"/>
    <property type="match status" value="1"/>
</dbReference>
<accession>A0A0F8A4Y2</accession>
<dbReference type="Gene3D" id="1.25.40.10">
    <property type="entry name" value="Tetratricopeptide repeat domain"/>
    <property type="match status" value="1"/>
</dbReference>
<dbReference type="Proteomes" id="UP000054481">
    <property type="component" value="Unassembled WGS sequence"/>
</dbReference>
<keyword evidence="1" id="KW-0802">TPR repeat</keyword>
<reference evidence="3 4" key="1">
    <citation type="journal article" date="2014" name="Genome Biol. Evol.">
        <title>Comparative genomics and transcriptomics analyses reveal divergent lifestyle features of nematode endoparasitic fungus Hirsutella minnesotensis.</title>
        <authorList>
            <person name="Lai Y."/>
            <person name="Liu K."/>
            <person name="Zhang X."/>
            <person name="Zhang X."/>
            <person name="Li K."/>
            <person name="Wang N."/>
            <person name="Shu C."/>
            <person name="Wu Y."/>
            <person name="Wang C."/>
            <person name="Bushley K.E."/>
            <person name="Xiang M."/>
            <person name="Liu X."/>
        </authorList>
    </citation>
    <scope>NUCLEOTIDE SEQUENCE [LARGE SCALE GENOMIC DNA]</scope>
    <source>
        <strain evidence="3 4">3608</strain>
    </source>
</reference>
<dbReference type="SMART" id="SM00317">
    <property type="entry name" value="SET"/>
    <property type="match status" value="1"/>
</dbReference>
<gene>
    <name evidence="3" type="ORF">HIM_06184</name>
</gene>
<dbReference type="Gene3D" id="2.170.270.10">
    <property type="entry name" value="SET domain"/>
    <property type="match status" value="1"/>
</dbReference>
<dbReference type="InterPro" id="IPR053209">
    <property type="entry name" value="Gramillin-biosynth_MTr"/>
</dbReference>
<protein>
    <recommendedName>
        <fullName evidence="2">SET domain-containing protein</fullName>
    </recommendedName>
</protein>
<evidence type="ECO:0000313" key="3">
    <source>
        <dbReference type="EMBL" id="KJZ74374.1"/>
    </source>
</evidence>
<dbReference type="SUPFAM" id="SSF48452">
    <property type="entry name" value="TPR-like"/>
    <property type="match status" value="1"/>
</dbReference>
<name>A0A0F8A4Y2_9HYPO</name>
<keyword evidence="4" id="KW-1185">Reference proteome</keyword>
<evidence type="ECO:0000259" key="2">
    <source>
        <dbReference type="PROSITE" id="PS50280"/>
    </source>
</evidence>
<dbReference type="PROSITE" id="PS50005">
    <property type="entry name" value="TPR"/>
    <property type="match status" value="1"/>
</dbReference>
<dbReference type="InterPro" id="IPR019734">
    <property type="entry name" value="TPR_rpt"/>
</dbReference>
<dbReference type="Pfam" id="PF00856">
    <property type="entry name" value="SET"/>
    <property type="match status" value="1"/>
</dbReference>